<gene>
    <name evidence="1" type="ORF">DPMN_050888</name>
</gene>
<evidence type="ECO:0000313" key="2">
    <source>
        <dbReference type="Proteomes" id="UP000828390"/>
    </source>
</evidence>
<proteinExistence type="predicted"/>
<dbReference type="Proteomes" id="UP000828390">
    <property type="component" value="Unassembled WGS sequence"/>
</dbReference>
<reference evidence="1" key="2">
    <citation type="submission" date="2020-11" db="EMBL/GenBank/DDBJ databases">
        <authorList>
            <person name="McCartney M.A."/>
            <person name="Auch B."/>
            <person name="Kono T."/>
            <person name="Mallez S."/>
            <person name="Becker A."/>
            <person name="Gohl D.M."/>
            <person name="Silverstein K.A.T."/>
            <person name="Koren S."/>
            <person name="Bechman K.B."/>
            <person name="Herman A."/>
            <person name="Abrahante J.E."/>
            <person name="Garbe J."/>
        </authorList>
    </citation>
    <scope>NUCLEOTIDE SEQUENCE</scope>
    <source>
        <strain evidence="1">Duluth1</strain>
        <tissue evidence="1">Whole animal</tissue>
    </source>
</reference>
<evidence type="ECO:0000313" key="1">
    <source>
        <dbReference type="EMBL" id="KAH3725059.1"/>
    </source>
</evidence>
<accession>A0A9D4CGY7</accession>
<dbReference type="EMBL" id="JAIWYP010000012">
    <property type="protein sequence ID" value="KAH3725059.1"/>
    <property type="molecule type" value="Genomic_DNA"/>
</dbReference>
<comment type="caution">
    <text evidence="1">The sequence shown here is derived from an EMBL/GenBank/DDBJ whole genome shotgun (WGS) entry which is preliminary data.</text>
</comment>
<organism evidence="1 2">
    <name type="scientific">Dreissena polymorpha</name>
    <name type="common">Zebra mussel</name>
    <name type="synonym">Mytilus polymorpha</name>
    <dbReference type="NCBI Taxonomy" id="45954"/>
    <lineage>
        <taxon>Eukaryota</taxon>
        <taxon>Metazoa</taxon>
        <taxon>Spiralia</taxon>
        <taxon>Lophotrochozoa</taxon>
        <taxon>Mollusca</taxon>
        <taxon>Bivalvia</taxon>
        <taxon>Autobranchia</taxon>
        <taxon>Heteroconchia</taxon>
        <taxon>Euheterodonta</taxon>
        <taxon>Imparidentia</taxon>
        <taxon>Neoheterodontei</taxon>
        <taxon>Myida</taxon>
        <taxon>Dreissenoidea</taxon>
        <taxon>Dreissenidae</taxon>
        <taxon>Dreissena</taxon>
    </lineage>
</organism>
<dbReference type="AlphaFoldDB" id="A0A9D4CGY7"/>
<protein>
    <submittedName>
        <fullName evidence="1">Uncharacterized protein</fullName>
    </submittedName>
</protein>
<keyword evidence="2" id="KW-1185">Reference proteome</keyword>
<sequence length="146" mass="16954">MTIVSSDRFKRRETDGYLLTTILTRKNAIPLAAMLFLNHFRTNRSYRYRKMKIATTFSGHVCQQTRTFFELFQDIFIPHHLTEIILFQPIGTIFELIQDIIQTNILPKFHDDMTINVASRVPIMKNAPPPGGHVFQSIGTIFKDII</sequence>
<reference evidence="1" key="1">
    <citation type="journal article" date="2019" name="bioRxiv">
        <title>The Genome of the Zebra Mussel, Dreissena polymorpha: A Resource for Invasive Species Research.</title>
        <authorList>
            <person name="McCartney M.A."/>
            <person name="Auch B."/>
            <person name="Kono T."/>
            <person name="Mallez S."/>
            <person name="Zhang Y."/>
            <person name="Obille A."/>
            <person name="Becker A."/>
            <person name="Abrahante J.E."/>
            <person name="Garbe J."/>
            <person name="Badalamenti J.P."/>
            <person name="Herman A."/>
            <person name="Mangelson H."/>
            <person name="Liachko I."/>
            <person name="Sullivan S."/>
            <person name="Sone E.D."/>
            <person name="Koren S."/>
            <person name="Silverstein K.A.T."/>
            <person name="Beckman K.B."/>
            <person name="Gohl D.M."/>
        </authorList>
    </citation>
    <scope>NUCLEOTIDE SEQUENCE</scope>
    <source>
        <strain evidence="1">Duluth1</strain>
        <tissue evidence="1">Whole animal</tissue>
    </source>
</reference>
<name>A0A9D4CGY7_DREPO</name>